<feature type="compositionally biased region" description="Pro residues" evidence="7">
    <location>
        <begin position="317"/>
        <end position="335"/>
    </location>
</feature>
<dbReference type="InterPro" id="IPR035979">
    <property type="entry name" value="RBD_domain_sf"/>
</dbReference>
<organism evidence="9 10">
    <name type="scientific">Penicillium canariense</name>
    <dbReference type="NCBI Taxonomy" id="189055"/>
    <lineage>
        <taxon>Eukaryota</taxon>
        <taxon>Fungi</taxon>
        <taxon>Dikarya</taxon>
        <taxon>Ascomycota</taxon>
        <taxon>Pezizomycotina</taxon>
        <taxon>Eurotiomycetes</taxon>
        <taxon>Eurotiomycetidae</taxon>
        <taxon>Eurotiales</taxon>
        <taxon>Aspergillaceae</taxon>
        <taxon>Penicillium</taxon>
    </lineage>
</organism>
<dbReference type="RefSeq" id="XP_056542977.1">
    <property type="nucleotide sequence ID" value="XM_056687422.1"/>
</dbReference>
<dbReference type="AlphaFoldDB" id="A0A9W9I3L5"/>
<dbReference type="InterPro" id="IPR052084">
    <property type="entry name" value="SF3B4_spliceosome_assoc"/>
</dbReference>
<feature type="compositionally biased region" description="Pro residues" evidence="7">
    <location>
        <begin position="264"/>
        <end position="294"/>
    </location>
</feature>
<evidence type="ECO:0000259" key="8">
    <source>
        <dbReference type="PROSITE" id="PS50102"/>
    </source>
</evidence>
<evidence type="ECO:0000256" key="5">
    <source>
        <dbReference type="ARBA" id="ARBA00023242"/>
    </source>
</evidence>
<dbReference type="InterPro" id="IPR034159">
    <property type="entry name" value="SF3B4_RRM2"/>
</dbReference>
<dbReference type="GeneID" id="81426598"/>
<dbReference type="Pfam" id="PF00076">
    <property type="entry name" value="RRM_1"/>
    <property type="match status" value="2"/>
</dbReference>
<dbReference type="FunFam" id="3.30.70.330:FF:000121">
    <property type="entry name" value="Splicing factor 3b subunit 4"/>
    <property type="match status" value="1"/>
</dbReference>
<dbReference type="InterPro" id="IPR012677">
    <property type="entry name" value="Nucleotide-bd_a/b_plait_sf"/>
</dbReference>
<dbReference type="Gene3D" id="3.30.70.330">
    <property type="match status" value="2"/>
</dbReference>
<feature type="domain" description="RRM" evidence="8">
    <location>
        <begin position="101"/>
        <end position="179"/>
    </location>
</feature>
<dbReference type="PROSITE" id="PS50102">
    <property type="entry name" value="RRM"/>
    <property type="match status" value="2"/>
</dbReference>
<dbReference type="EMBL" id="JAPQKN010000003">
    <property type="protein sequence ID" value="KAJ5166516.1"/>
    <property type="molecule type" value="Genomic_DNA"/>
</dbReference>
<evidence type="ECO:0000256" key="7">
    <source>
        <dbReference type="SAM" id="MobiDB-lite"/>
    </source>
</evidence>
<keyword evidence="3" id="KW-0677">Repeat</keyword>
<evidence type="ECO:0000256" key="3">
    <source>
        <dbReference type="ARBA" id="ARBA00022737"/>
    </source>
</evidence>
<dbReference type="GO" id="GO:0005686">
    <property type="term" value="C:U2 snRNP"/>
    <property type="evidence" value="ECO:0007669"/>
    <property type="project" value="TreeGrafter"/>
</dbReference>
<evidence type="ECO:0000313" key="10">
    <source>
        <dbReference type="Proteomes" id="UP001149163"/>
    </source>
</evidence>
<feature type="domain" description="RRM" evidence="8">
    <location>
        <begin position="13"/>
        <end position="91"/>
    </location>
</feature>
<reference evidence="9" key="1">
    <citation type="submission" date="2022-11" db="EMBL/GenBank/DDBJ databases">
        <authorList>
            <person name="Petersen C."/>
        </authorList>
    </citation>
    <scope>NUCLEOTIDE SEQUENCE</scope>
    <source>
        <strain evidence="9">IBT 26290</strain>
    </source>
</reference>
<dbReference type="GO" id="GO:0071011">
    <property type="term" value="C:precatalytic spliceosome"/>
    <property type="evidence" value="ECO:0007669"/>
    <property type="project" value="TreeGrafter"/>
</dbReference>
<evidence type="ECO:0000256" key="2">
    <source>
        <dbReference type="ARBA" id="ARBA00008363"/>
    </source>
</evidence>
<proteinExistence type="inferred from homology"/>
<dbReference type="GO" id="GO:0005730">
    <property type="term" value="C:nucleolus"/>
    <property type="evidence" value="ECO:0007669"/>
    <property type="project" value="TreeGrafter"/>
</dbReference>
<dbReference type="SUPFAM" id="SSF54928">
    <property type="entry name" value="RNA-binding domain, RBD"/>
    <property type="match status" value="1"/>
</dbReference>
<evidence type="ECO:0000256" key="4">
    <source>
        <dbReference type="ARBA" id="ARBA00022884"/>
    </source>
</evidence>
<dbReference type="PANTHER" id="PTHR48030:SF3">
    <property type="entry name" value="SPLICING FACTOR 3B SUBUNIT 4"/>
    <property type="match status" value="1"/>
</dbReference>
<dbReference type="GO" id="GO:0048026">
    <property type="term" value="P:positive regulation of mRNA splicing, via spliceosome"/>
    <property type="evidence" value="ECO:0007669"/>
    <property type="project" value="TreeGrafter"/>
</dbReference>
<keyword evidence="4 6" id="KW-0694">RNA-binding</keyword>
<dbReference type="SMART" id="SM00360">
    <property type="entry name" value="RRM"/>
    <property type="match status" value="2"/>
</dbReference>
<keyword evidence="5" id="KW-0539">Nucleus</keyword>
<evidence type="ECO:0000256" key="6">
    <source>
        <dbReference type="PROSITE-ProRule" id="PRU00176"/>
    </source>
</evidence>
<dbReference type="InterPro" id="IPR000504">
    <property type="entry name" value="RRM_dom"/>
</dbReference>
<keyword evidence="10" id="KW-1185">Reference proteome</keyword>
<dbReference type="GO" id="GO:0003723">
    <property type="term" value="F:RNA binding"/>
    <property type="evidence" value="ECO:0007669"/>
    <property type="project" value="UniProtKB-UniRule"/>
</dbReference>
<dbReference type="CDD" id="cd12335">
    <property type="entry name" value="RRM2_SF3B4"/>
    <property type="match status" value="1"/>
</dbReference>
<comment type="caution">
    <text evidence="9">The sequence shown here is derived from an EMBL/GenBank/DDBJ whole genome shotgun (WGS) entry which is preliminary data.</text>
</comment>
<evidence type="ECO:0000313" key="9">
    <source>
        <dbReference type="EMBL" id="KAJ5166516.1"/>
    </source>
</evidence>
<gene>
    <name evidence="9" type="ORF">N7482_005297</name>
</gene>
<comment type="subcellular location">
    <subcellularLocation>
        <location evidence="1">Nucleus</location>
    </subcellularLocation>
</comment>
<evidence type="ECO:0000256" key="1">
    <source>
        <dbReference type="ARBA" id="ARBA00004123"/>
    </source>
</evidence>
<dbReference type="CDD" id="cd12334">
    <property type="entry name" value="RRM1_SF3B4"/>
    <property type="match status" value="1"/>
</dbReference>
<comment type="similarity">
    <text evidence="2">Belongs to the SF3B4 family.</text>
</comment>
<accession>A0A9W9I3L5</accession>
<dbReference type="FunFam" id="3.30.70.330:FF:000288">
    <property type="entry name" value="Splicing factor 3b subunit 4"/>
    <property type="match status" value="1"/>
</dbReference>
<dbReference type="OrthoDB" id="10259687at2759"/>
<reference evidence="9" key="2">
    <citation type="journal article" date="2023" name="IMA Fungus">
        <title>Comparative genomic study of the Penicillium genus elucidates a diverse pangenome and 15 lateral gene transfer events.</title>
        <authorList>
            <person name="Petersen C."/>
            <person name="Sorensen T."/>
            <person name="Nielsen M.R."/>
            <person name="Sondergaard T.E."/>
            <person name="Sorensen J.L."/>
            <person name="Fitzpatrick D.A."/>
            <person name="Frisvad J.C."/>
            <person name="Nielsen K.L."/>
        </authorList>
    </citation>
    <scope>NUCLEOTIDE SEQUENCE</scope>
    <source>
        <strain evidence="9">IBT 26290</strain>
    </source>
</reference>
<protein>
    <submittedName>
        <fullName evidence="9">Splicing factor 3b subunit 4</fullName>
    </submittedName>
</protein>
<sequence>MSGARHWEQDKEATVYVGNLDERASDSLVWELMLQAGRIVNVHLPKDRVTQSHQGYGFVEFISEEDAEYASRIMNGIRLYGKPIRVNKASADKQKSVEIGAELFVGNLDPMVSEQVLYDTFSRFGSLVNFPKVARDDNNLSKGYGFVSFADFESSDAAIANMNGQYLMNKQVSVQYAYKKDGKGERHGDEAERTLAAQARKHNVRPPTQQVPPAQFPGAGTGPPATPTAIPNGDLSRPVSTGPPQTPDLNMGRGIPLPMSYQGVPPPPPQGRPGPPPSSLTTPPPGLPARPPPSQAGYGGPQTFLPPGFNGAGQQPLYPPQAAAPPPGFGPPGFVPPQVDLGPPLHLHRCPPAFSSQVPPWFRMLRSDVWDIKPLPPA</sequence>
<dbReference type="PANTHER" id="PTHR48030">
    <property type="entry name" value="SPLICING FACTOR 3B SUBUNIT 4"/>
    <property type="match status" value="1"/>
</dbReference>
<dbReference type="InterPro" id="IPR034158">
    <property type="entry name" value="SF3B4_RRM1"/>
</dbReference>
<feature type="region of interest" description="Disordered" evidence="7">
    <location>
        <begin position="199"/>
        <end position="337"/>
    </location>
</feature>
<dbReference type="Proteomes" id="UP001149163">
    <property type="component" value="Unassembled WGS sequence"/>
</dbReference>
<name>A0A9W9I3L5_9EURO</name>